<sequence length="152" mass="18760">MYKDYSIKKRESWYYEFVYKKKRYKKRGFARRTDAEAAERQKRYELQQGISIQESKITVKDYFKEWLSRRHNLSQNTKNLYKTFLNNHYKTFLNNHLDFFENVQLMMFLLITVNLNVSNQNNNYSVDIKEPFRDYFETTYSTNECVTSRTRK</sequence>
<dbReference type="InterPro" id="IPR010998">
    <property type="entry name" value="Integrase_recombinase_N"/>
</dbReference>
<dbReference type="GO" id="GO:0003677">
    <property type="term" value="F:DNA binding"/>
    <property type="evidence" value="ECO:0007669"/>
    <property type="project" value="UniProtKB-KW"/>
</dbReference>
<dbReference type="EMBL" id="CP063414">
    <property type="protein sequence ID" value="UOE77181.1"/>
    <property type="molecule type" value="Genomic_DNA"/>
</dbReference>
<dbReference type="AlphaFoldDB" id="A0AB38R404"/>
<keyword evidence="1" id="KW-0238">DNA-binding</keyword>
<dbReference type="Gene3D" id="1.10.150.130">
    <property type="match status" value="1"/>
</dbReference>
<gene>
    <name evidence="2" type="ORF">IMI45_04845</name>
</gene>
<dbReference type="RefSeq" id="WP_003252224.1">
    <property type="nucleotide sequence ID" value="NZ_CP063414.1"/>
</dbReference>
<evidence type="ECO:0000313" key="2">
    <source>
        <dbReference type="EMBL" id="UOE77181.1"/>
    </source>
</evidence>
<proteinExistence type="predicted"/>
<evidence type="ECO:0000256" key="1">
    <source>
        <dbReference type="ARBA" id="ARBA00023125"/>
    </source>
</evidence>
<evidence type="ECO:0008006" key="4">
    <source>
        <dbReference type="Google" id="ProtNLM"/>
    </source>
</evidence>
<dbReference type="Proteomes" id="UP001058458">
    <property type="component" value="Chromosome"/>
</dbReference>
<organism evidence="2 3">
    <name type="scientific">Parageobacillus thermoglucosidasius</name>
    <name type="common">Geobacillus thermoglucosidasius</name>
    <dbReference type="NCBI Taxonomy" id="1426"/>
    <lineage>
        <taxon>Bacteria</taxon>
        <taxon>Bacillati</taxon>
        <taxon>Bacillota</taxon>
        <taxon>Bacilli</taxon>
        <taxon>Bacillales</taxon>
        <taxon>Anoxybacillaceae</taxon>
        <taxon>Parageobacillus</taxon>
    </lineage>
</organism>
<name>A0AB38R404_PARTM</name>
<protein>
    <recommendedName>
        <fullName evidence="4">Core-binding (CB) domain-containing protein</fullName>
    </recommendedName>
</protein>
<accession>A0AB38R404</accession>
<evidence type="ECO:0000313" key="3">
    <source>
        <dbReference type="Proteomes" id="UP001058458"/>
    </source>
</evidence>
<reference evidence="2" key="1">
    <citation type="submission" date="2020-10" db="EMBL/GenBank/DDBJ databases">
        <authorList>
            <person name="Delgado J.A."/>
            <person name="Gonzalez J.M."/>
        </authorList>
    </citation>
    <scope>NUCLEOTIDE SEQUENCE</scope>
    <source>
        <strain evidence="2">23.6</strain>
    </source>
</reference>